<comment type="similarity">
    <text evidence="2">Belongs to the zinc-containing alcohol dehydrogenase family.</text>
</comment>
<dbReference type="Gene3D" id="3.40.50.720">
    <property type="entry name" value="NAD(P)-binding Rossmann-like Domain"/>
    <property type="match status" value="1"/>
</dbReference>
<evidence type="ECO:0000256" key="2">
    <source>
        <dbReference type="ARBA" id="ARBA00008072"/>
    </source>
</evidence>
<name>A0A023X5R2_RUBRA</name>
<protein>
    <submittedName>
        <fullName evidence="7">Threonine dehydrogenase and related Zn-dependent dehydrogenase</fullName>
    </submittedName>
    <submittedName>
        <fullName evidence="8">Zinc-binding alcohol dehydrogenase</fullName>
    </submittedName>
</protein>
<evidence type="ECO:0000256" key="1">
    <source>
        <dbReference type="ARBA" id="ARBA00001947"/>
    </source>
</evidence>
<evidence type="ECO:0000256" key="3">
    <source>
        <dbReference type="ARBA" id="ARBA00022723"/>
    </source>
</evidence>
<keyword evidence="4" id="KW-0862">Zinc</keyword>
<evidence type="ECO:0000256" key="4">
    <source>
        <dbReference type="ARBA" id="ARBA00022833"/>
    </source>
</evidence>
<dbReference type="Proteomes" id="UP000025229">
    <property type="component" value="Chromosome"/>
</dbReference>
<dbReference type="Gene3D" id="3.90.180.10">
    <property type="entry name" value="Medium-chain alcohol dehydrogenases, catalytic domain"/>
    <property type="match status" value="2"/>
</dbReference>
<gene>
    <name evidence="7" type="ORF">RradSPS_2121</name>
    <name evidence="8" type="ORF">SIL72_12330</name>
</gene>
<dbReference type="Pfam" id="PF00107">
    <property type="entry name" value="ADH_zinc_N"/>
    <property type="match status" value="1"/>
</dbReference>
<dbReference type="PATRIC" id="fig|42256.3.peg.2160"/>
<evidence type="ECO:0000256" key="5">
    <source>
        <dbReference type="ARBA" id="ARBA00023002"/>
    </source>
</evidence>
<evidence type="ECO:0000313" key="8">
    <source>
        <dbReference type="EMBL" id="MDX5894807.1"/>
    </source>
</evidence>
<dbReference type="InterPro" id="IPR011032">
    <property type="entry name" value="GroES-like_sf"/>
</dbReference>
<evidence type="ECO:0000313" key="7">
    <source>
        <dbReference type="EMBL" id="AHY47404.1"/>
    </source>
</evidence>
<dbReference type="OrthoDB" id="9781588at2"/>
<organism evidence="7 9">
    <name type="scientific">Rubrobacter radiotolerans</name>
    <name type="common">Arthrobacter radiotolerans</name>
    <dbReference type="NCBI Taxonomy" id="42256"/>
    <lineage>
        <taxon>Bacteria</taxon>
        <taxon>Bacillati</taxon>
        <taxon>Actinomycetota</taxon>
        <taxon>Rubrobacteria</taxon>
        <taxon>Rubrobacterales</taxon>
        <taxon>Rubrobacteraceae</taxon>
        <taxon>Rubrobacter</taxon>
    </lineage>
</organism>
<dbReference type="GO" id="GO:0046872">
    <property type="term" value="F:metal ion binding"/>
    <property type="evidence" value="ECO:0007669"/>
    <property type="project" value="UniProtKB-KW"/>
</dbReference>
<dbReference type="HOGENOM" id="CLU_026673_9_0_11"/>
<dbReference type="InterPro" id="IPR013149">
    <property type="entry name" value="ADH-like_C"/>
</dbReference>
<dbReference type="AlphaFoldDB" id="A0A023X5R2"/>
<dbReference type="GO" id="GO:0016491">
    <property type="term" value="F:oxidoreductase activity"/>
    <property type="evidence" value="ECO:0007669"/>
    <property type="project" value="UniProtKB-KW"/>
</dbReference>
<dbReference type="EMBL" id="CP007514">
    <property type="protein sequence ID" value="AHY47404.1"/>
    <property type="molecule type" value="Genomic_DNA"/>
</dbReference>
<dbReference type="eggNOG" id="COG1063">
    <property type="taxonomic scope" value="Bacteria"/>
</dbReference>
<reference evidence="8" key="2">
    <citation type="submission" date="2023-11" db="EMBL/GenBank/DDBJ databases">
        <title>MicrobeMod: A computational toolkit for identifying prokaryotic methylation and restriction-modification with nanopore sequencing.</title>
        <authorList>
            <person name="Crits-Christoph A."/>
            <person name="Kang S.C."/>
            <person name="Lee H."/>
            <person name="Ostrov N."/>
        </authorList>
    </citation>
    <scope>NUCLEOTIDE SEQUENCE</scope>
    <source>
        <strain evidence="8">ATCC 51242</strain>
    </source>
</reference>
<evidence type="ECO:0000259" key="6">
    <source>
        <dbReference type="SMART" id="SM00829"/>
    </source>
</evidence>
<dbReference type="SUPFAM" id="SSF51735">
    <property type="entry name" value="NAD(P)-binding Rossmann-fold domains"/>
    <property type="match status" value="1"/>
</dbReference>
<reference evidence="7 9" key="1">
    <citation type="submission" date="2014-03" db="EMBL/GenBank/DDBJ databases">
        <title>Complete genome sequence of the Radio-Resistant Rubrobacter radiotolerans RSPS-4.</title>
        <authorList>
            <person name="Egas C.C."/>
            <person name="Barroso C.C."/>
            <person name="Froufe H.J.C."/>
            <person name="Pacheco J.J."/>
            <person name="Albuquerque L.L."/>
            <person name="da Costa M.M.S."/>
        </authorList>
    </citation>
    <scope>NUCLEOTIDE SEQUENCE [LARGE SCALE GENOMIC DNA]</scope>
    <source>
        <strain evidence="7 9">RSPS-4</strain>
    </source>
</reference>
<keyword evidence="9" id="KW-1185">Reference proteome</keyword>
<dbReference type="STRING" id="42256.RradSPS_2121"/>
<dbReference type="SMART" id="SM00829">
    <property type="entry name" value="PKS_ER"/>
    <property type="match status" value="1"/>
</dbReference>
<dbReference type="PANTHER" id="PTHR43350:SF19">
    <property type="entry name" value="D-GULOSIDE 3-DEHYDROGENASE"/>
    <property type="match status" value="1"/>
</dbReference>
<dbReference type="EMBL" id="JAWXXX010000001">
    <property type="protein sequence ID" value="MDX5894807.1"/>
    <property type="molecule type" value="Genomic_DNA"/>
</dbReference>
<dbReference type="RefSeq" id="WP_038682592.1">
    <property type="nucleotide sequence ID" value="NZ_CP007514.1"/>
</dbReference>
<dbReference type="CDD" id="cd08255">
    <property type="entry name" value="2-desacetyl-2-hydroxyethyl_bacteriochlorophyllide_like"/>
    <property type="match status" value="1"/>
</dbReference>
<evidence type="ECO:0000313" key="9">
    <source>
        <dbReference type="Proteomes" id="UP000025229"/>
    </source>
</evidence>
<keyword evidence="3" id="KW-0479">Metal-binding</keyword>
<dbReference type="KEGG" id="rrd:RradSPS_2121"/>
<dbReference type="PANTHER" id="PTHR43350">
    <property type="entry name" value="NAD-DEPENDENT ALCOHOL DEHYDROGENASE"/>
    <property type="match status" value="1"/>
</dbReference>
<dbReference type="Proteomes" id="UP001281130">
    <property type="component" value="Unassembled WGS sequence"/>
</dbReference>
<dbReference type="InterPro" id="IPR020843">
    <property type="entry name" value="ER"/>
</dbReference>
<accession>A0A023X5R2</accession>
<dbReference type="InterPro" id="IPR036291">
    <property type="entry name" value="NAD(P)-bd_dom_sf"/>
</dbReference>
<feature type="domain" description="Enoyl reductase (ER)" evidence="6">
    <location>
        <begin position="10"/>
        <end position="329"/>
    </location>
</feature>
<proteinExistence type="inferred from homology"/>
<dbReference type="SUPFAM" id="SSF50129">
    <property type="entry name" value="GroES-like"/>
    <property type="match status" value="1"/>
</dbReference>
<keyword evidence="5" id="KW-0560">Oxidoreductase</keyword>
<comment type="cofactor">
    <cofactor evidence="1">
        <name>Zn(2+)</name>
        <dbReference type="ChEBI" id="CHEBI:29105"/>
    </cofactor>
</comment>
<sequence>MRTEALWFCGPRSARVLPAEAPPPGSGEVRVEAEFSAISAGTELLVYRGEVPKNLPLDLPTLEGSFAFPVKYGYALTGRVRDVGGAVAGLAAGDAVFVHHPHQRALTVPAASVVRLPEGVGPLEGVFFANLETALNVVHDTPVKLGETVAVTGLGVVGLLVAALLARSGARVVASDGRKARRELARRLGAGAVCTPERLSDLVSRETEGRGVDAVVEASGSGTALDAALGCVIREGTVVVASWYGTKPVSLDLGSNFHRGRVRLRSSQVGSIAPELTPRWSRERRTRTVLDLLPTLGLGRLVSHRVPLGRAPEVYGKLDGDEPFGREAVQVVIDYHQSRER</sequence>